<proteinExistence type="predicted"/>
<dbReference type="AlphaFoldDB" id="A0A0K2U9L1"/>
<evidence type="ECO:0000313" key="1">
    <source>
        <dbReference type="EMBL" id="CDW34909.1"/>
    </source>
</evidence>
<protein>
    <submittedName>
        <fullName evidence="1">Uncharacterized protein</fullName>
    </submittedName>
</protein>
<reference evidence="1" key="1">
    <citation type="submission" date="2014-05" db="EMBL/GenBank/DDBJ databases">
        <authorList>
            <person name="Chronopoulou M."/>
        </authorList>
    </citation>
    <scope>NUCLEOTIDE SEQUENCE</scope>
    <source>
        <tissue evidence="1">Whole organism</tissue>
    </source>
</reference>
<sequence length="212" mass="24288">MRNSFKTLYLTLLNNLRLGESVLANVLKVTSKISHSVPCEDVFNENINCVRPLLIHLLEDHQHRKKVKAILLRNGIISLSGIESKMFVESGAFLTLIAALVHTKDQFFSKSFLSLPLTFLELEMALLFIQQSVELFVQAAQSHESLMIFVVKLTDKLLECRRNDVIHLLVDIFETASLNVSESLLGYLSKYKLDELQHEIYQILNQKLNYNN</sequence>
<name>A0A0K2U9L1_LEPSM</name>
<dbReference type="EMBL" id="HACA01017548">
    <property type="protein sequence ID" value="CDW34909.1"/>
    <property type="molecule type" value="Transcribed_RNA"/>
</dbReference>
<accession>A0A0K2U9L1</accession>
<organism evidence="1">
    <name type="scientific">Lepeophtheirus salmonis</name>
    <name type="common">Salmon louse</name>
    <name type="synonym">Caligus salmonis</name>
    <dbReference type="NCBI Taxonomy" id="72036"/>
    <lineage>
        <taxon>Eukaryota</taxon>
        <taxon>Metazoa</taxon>
        <taxon>Ecdysozoa</taxon>
        <taxon>Arthropoda</taxon>
        <taxon>Crustacea</taxon>
        <taxon>Multicrustacea</taxon>
        <taxon>Hexanauplia</taxon>
        <taxon>Copepoda</taxon>
        <taxon>Siphonostomatoida</taxon>
        <taxon>Caligidae</taxon>
        <taxon>Lepeophtheirus</taxon>
    </lineage>
</organism>
<dbReference type="OrthoDB" id="10543564at2759"/>